<feature type="domain" description="Cell envelope-related transcriptional attenuator" evidence="4">
    <location>
        <begin position="91"/>
        <end position="228"/>
    </location>
</feature>
<comment type="similarity">
    <text evidence="1">Belongs to the LytR/CpsA/Psr (LCP) family.</text>
</comment>
<gene>
    <name evidence="5" type="ORF">F0L68_10860</name>
</gene>
<feature type="compositionally biased region" description="Polar residues" evidence="2">
    <location>
        <begin position="300"/>
        <end position="310"/>
    </location>
</feature>
<keyword evidence="6" id="KW-1185">Reference proteome</keyword>
<feature type="region of interest" description="Disordered" evidence="2">
    <location>
        <begin position="300"/>
        <end position="320"/>
    </location>
</feature>
<sequence length="320" mass="33298">MTDNEMLIRQAIAAEANEAVDPRAVMAELQKGKPRKKKWPLALVAAGVVAAAVAAVAVTVPHATPVTQPAAAQPATEQNILLVGVDDNQIADSVVLANVKPNGDTALVSLPRDIRIDGDTKLKQLLASGGMEKLTAAVTTLTGLHVDHYAVVTMKGMQALGNAVGGVEVCLKAAVMDSFSGADFPAGRQMLSGDQALAFVRQRHGLPNGDLDRVVRQQAFLKGIAKKALTKPARLPEVIDLVQKNVRVDAGWDMLEFAKRFTASPAVRAATIPVGATHEGPTGSGLDVDPQAVREFARTFTSSAAPTGSGTPAPGDGCIN</sequence>
<dbReference type="OrthoDB" id="9782542at2"/>
<dbReference type="PANTHER" id="PTHR33392">
    <property type="entry name" value="POLYISOPRENYL-TEICHOIC ACID--PEPTIDOGLYCAN TEICHOIC ACID TRANSFERASE TAGU"/>
    <property type="match status" value="1"/>
</dbReference>
<dbReference type="Gene3D" id="3.40.630.190">
    <property type="entry name" value="LCP protein"/>
    <property type="match status" value="1"/>
</dbReference>
<evidence type="ECO:0000313" key="6">
    <source>
        <dbReference type="Proteomes" id="UP000323454"/>
    </source>
</evidence>
<organism evidence="5 6">
    <name type="scientific">Solihabitans fulvus</name>
    <dbReference type="NCBI Taxonomy" id="1892852"/>
    <lineage>
        <taxon>Bacteria</taxon>
        <taxon>Bacillati</taxon>
        <taxon>Actinomycetota</taxon>
        <taxon>Actinomycetes</taxon>
        <taxon>Pseudonocardiales</taxon>
        <taxon>Pseudonocardiaceae</taxon>
        <taxon>Solihabitans</taxon>
    </lineage>
</organism>
<evidence type="ECO:0000256" key="3">
    <source>
        <dbReference type="SAM" id="Phobius"/>
    </source>
</evidence>
<evidence type="ECO:0000256" key="2">
    <source>
        <dbReference type="SAM" id="MobiDB-lite"/>
    </source>
</evidence>
<dbReference type="InterPro" id="IPR050922">
    <property type="entry name" value="LytR/CpsA/Psr_CW_biosynth"/>
</dbReference>
<name>A0A5B2XIX7_9PSEU</name>
<dbReference type="EMBL" id="VUOB01000019">
    <property type="protein sequence ID" value="KAA2262959.1"/>
    <property type="molecule type" value="Genomic_DNA"/>
</dbReference>
<dbReference type="AlphaFoldDB" id="A0A5B2XIX7"/>
<evidence type="ECO:0000256" key="1">
    <source>
        <dbReference type="ARBA" id="ARBA00006068"/>
    </source>
</evidence>
<dbReference type="Pfam" id="PF03816">
    <property type="entry name" value="LytR_cpsA_psr"/>
    <property type="match status" value="1"/>
</dbReference>
<dbReference type="InterPro" id="IPR004474">
    <property type="entry name" value="LytR_CpsA_psr"/>
</dbReference>
<keyword evidence="3" id="KW-0812">Transmembrane</keyword>
<dbReference type="PANTHER" id="PTHR33392:SF6">
    <property type="entry name" value="POLYISOPRENYL-TEICHOIC ACID--PEPTIDOGLYCAN TEICHOIC ACID TRANSFERASE TAGU"/>
    <property type="match status" value="1"/>
</dbReference>
<reference evidence="5 6" key="1">
    <citation type="submission" date="2019-09" db="EMBL/GenBank/DDBJ databases">
        <title>Goodfellowia gen. nov., a new genus of the Pseudonocardineae related to Actinoalloteichus, containing Goodfellowia coeruleoviolacea gen. nov., comb. nov. gen. nov., comb. nov.</title>
        <authorList>
            <person name="Labeda D."/>
        </authorList>
    </citation>
    <scope>NUCLEOTIDE SEQUENCE [LARGE SCALE GENOMIC DNA]</scope>
    <source>
        <strain evidence="5 6">AN110305</strain>
    </source>
</reference>
<evidence type="ECO:0000313" key="5">
    <source>
        <dbReference type="EMBL" id="KAA2262959.1"/>
    </source>
</evidence>
<accession>A0A5B2XIX7</accession>
<protein>
    <submittedName>
        <fullName evidence="5">LytR family transcriptional regulator</fullName>
    </submittedName>
</protein>
<dbReference type="RefSeq" id="WP_149849382.1">
    <property type="nucleotide sequence ID" value="NZ_VUOB01000019.1"/>
</dbReference>
<feature type="transmembrane region" description="Helical" evidence="3">
    <location>
        <begin position="39"/>
        <end position="60"/>
    </location>
</feature>
<keyword evidence="3" id="KW-0472">Membrane</keyword>
<dbReference type="Proteomes" id="UP000323454">
    <property type="component" value="Unassembled WGS sequence"/>
</dbReference>
<comment type="caution">
    <text evidence="5">The sequence shown here is derived from an EMBL/GenBank/DDBJ whole genome shotgun (WGS) entry which is preliminary data.</text>
</comment>
<reference evidence="5 6" key="2">
    <citation type="submission" date="2019-09" db="EMBL/GenBank/DDBJ databases">
        <authorList>
            <person name="Jin C."/>
        </authorList>
    </citation>
    <scope>NUCLEOTIDE SEQUENCE [LARGE SCALE GENOMIC DNA]</scope>
    <source>
        <strain evidence="5 6">AN110305</strain>
    </source>
</reference>
<keyword evidence="3" id="KW-1133">Transmembrane helix</keyword>
<proteinExistence type="inferred from homology"/>
<dbReference type="NCBIfam" id="TIGR00350">
    <property type="entry name" value="lytR_cpsA_psr"/>
    <property type="match status" value="1"/>
</dbReference>
<evidence type="ECO:0000259" key="4">
    <source>
        <dbReference type="Pfam" id="PF03816"/>
    </source>
</evidence>